<evidence type="ECO:0000313" key="2">
    <source>
        <dbReference type="Proteomes" id="UP000299102"/>
    </source>
</evidence>
<keyword evidence="2" id="KW-1185">Reference proteome</keyword>
<evidence type="ECO:0000313" key="1">
    <source>
        <dbReference type="EMBL" id="GBP69914.1"/>
    </source>
</evidence>
<protein>
    <submittedName>
        <fullName evidence="1">Uncharacterized protein</fullName>
    </submittedName>
</protein>
<proteinExistence type="predicted"/>
<accession>A0A4C1Y4J9</accession>
<dbReference type="AlphaFoldDB" id="A0A4C1Y4J9"/>
<gene>
    <name evidence="1" type="ORF">EVAR_83232_1</name>
</gene>
<reference evidence="1 2" key="1">
    <citation type="journal article" date="2019" name="Commun. Biol.">
        <title>The bagworm genome reveals a unique fibroin gene that provides high tensile strength.</title>
        <authorList>
            <person name="Kono N."/>
            <person name="Nakamura H."/>
            <person name="Ohtoshi R."/>
            <person name="Tomita M."/>
            <person name="Numata K."/>
            <person name="Arakawa K."/>
        </authorList>
    </citation>
    <scope>NUCLEOTIDE SEQUENCE [LARGE SCALE GENOMIC DNA]</scope>
</reference>
<organism evidence="1 2">
    <name type="scientific">Eumeta variegata</name>
    <name type="common">Bagworm moth</name>
    <name type="synonym">Eumeta japonica</name>
    <dbReference type="NCBI Taxonomy" id="151549"/>
    <lineage>
        <taxon>Eukaryota</taxon>
        <taxon>Metazoa</taxon>
        <taxon>Ecdysozoa</taxon>
        <taxon>Arthropoda</taxon>
        <taxon>Hexapoda</taxon>
        <taxon>Insecta</taxon>
        <taxon>Pterygota</taxon>
        <taxon>Neoptera</taxon>
        <taxon>Endopterygota</taxon>
        <taxon>Lepidoptera</taxon>
        <taxon>Glossata</taxon>
        <taxon>Ditrysia</taxon>
        <taxon>Tineoidea</taxon>
        <taxon>Psychidae</taxon>
        <taxon>Oiketicinae</taxon>
        <taxon>Eumeta</taxon>
    </lineage>
</organism>
<dbReference type="EMBL" id="BGZK01001056">
    <property type="protein sequence ID" value="GBP69914.1"/>
    <property type="molecule type" value="Genomic_DNA"/>
</dbReference>
<dbReference type="Proteomes" id="UP000299102">
    <property type="component" value="Unassembled WGS sequence"/>
</dbReference>
<name>A0A4C1Y4J9_EUMVA</name>
<sequence length="84" mass="9666">MFIKRRGFVFRARGRRVGASCYAGRYTRVPMVHSPPPSESIRPPLNIPFLTERPARHHDSYGVVSVRGRRLLPALWWQACSFVS</sequence>
<comment type="caution">
    <text evidence="1">The sequence shown here is derived from an EMBL/GenBank/DDBJ whole genome shotgun (WGS) entry which is preliminary data.</text>
</comment>